<dbReference type="AlphaFoldDB" id="Q07PX9"/>
<dbReference type="EMBL" id="CP000463">
    <property type="protein sequence ID" value="ABJ06005.1"/>
    <property type="molecule type" value="Genomic_DNA"/>
</dbReference>
<reference evidence="2" key="1">
    <citation type="submission" date="2006-09" db="EMBL/GenBank/DDBJ databases">
        <title>Complete sequence of Rhodopseudomonas palustris BisA53.</title>
        <authorList>
            <consortium name="US DOE Joint Genome Institute"/>
            <person name="Copeland A."/>
            <person name="Lucas S."/>
            <person name="Lapidus A."/>
            <person name="Barry K."/>
            <person name="Detter J.C."/>
            <person name="Glavina del Rio T."/>
            <person name="Hammon N."/>
            <person name="Israni S."/>
            <person name="Dalin E."/>
            <person name="Tice H."/>
            <person name="Pitluck S."/>
            <person name="Chain P."/>
            <person name="Malfatti S."/>
            <person name="Shin M."/>
            <person name="Vergez L."/>
            <person name="Schmutz J."/>
            <person name="Larimer F."/>
            <person name="Land M."/>
            <person name="Hauser L."/>
            <person name="Pelletier D.A."/>
            <person name="Kyrpides N."/>
            <person name="Kim E."/>
            <person name="Harwood C.S."/>
            <person name="Oda Y."/>
            <person name="Richardson P."/>
        </authorList>
    </citation>
    <scope>NUCLEOTIDE SEQUENCE [LARGE SCALE GENOMIC DNA]</scope>
    <source>
        <strain evidence="2">BisA53</strain>
    </source>
</reference>
<sequence>MPLDTDKIDDATLALLYLTLHDGCRAWKGHDWDALDRLHAKGLISNPAGRTKSVVFSEEGQQRAKELFEAMFEAKP</sequence>
<dbReference type="InterPro" id="IPR045489">
    <property type="entry name" value="DUF6429"/>
</dbReference>
<organism evidence="2">
    <name type="scientific">Rhodopseudomonas palustris (strain BisA53)</name>
    <dbReference type="NCBI Taxonomy" id="316055"/>
    <lineage>
        <taxon>Bacteria</taxon>
        <taxon>Pseudomonadati</taxon>
        <taxon>Pseudomonadota</taxon>
        <taxon>Alphaproteobacteria</taxon>
        <taxon>Hyphomicrobiales</taxon>
        <taxon>Nitrobacteraceae</taxon>
        <taxon>Rhodopseudomonas</taxon>
    </lineage>
</organism>
<dbReference type="eggNOG" id="ENOG5032Y36">
    <property type="taxonomic scope" value="Bacteria"/>
</dbReference>
<evidence type="ECO:0000313" key="2">
    <source>
        <dbReference type="EMBL" id="ABJ06005.1"/>
    </source>
</evidence>
<dbReference type="OrthoDB" id="8912983at2"/>
<dbReference type="STRING" id="316055.RPE_2061"/>
<dbReference type="KEGG" id="rpe:RPE_2061"/>
<proteinExistence type="predicted"/>
<accession>Q07PX9</accession>
<dbReference type="HOGENOM" id="CLU_175573_1_0_5"/>
<evidence type="ECO:0000259" key="1">
    <source>
        <dbReference type="Pfam" id="PF20008"/>
    </source>
</evidence>
<dbReference type="Pfam" id="PF20008">
    <property type="entry name" value="DUF6429"/>
    <property type="match status" value="1"/>
</dbReference>
<feature type="domain" description="DUF6429" evidence="1">
    <location>
        <begin position="4"/>
        <end position="73"/>
    </location>
</feature>
<name>Q07PX9_RHOP5</name>
<gene>
    <name evidence="2" type="ordered locus">RPE_2061</name>
</gene>
<protein>
    <recommendedName>
        <fullName evidence="1">DUF6429 domain-containing protein</fullName>
    </recommendedName>
</protein>